<reference evidence="1" key="1">
    <citation type="submission" date="2021-06" db="EMBL/GenBank/DDBJ databases">
        <authorList>
            <person name="Hodson N. C."/>
            <person name="Mongue J. A."/>
            <person name="Jaron S. K."/>
        </authorList>
    </citation>
    <scope>NUCLEOTIDE SEQUENCE</scope>
</reference>
<accession>A0A8J2JD72</accession>
<gene>
    <name evidence="1" type="ORF">AFUS01_LOCUS6131</name>
</gene>
<organism evidence="1 2">
    <name type="scientific">Allacma fusca</name>
    <dbReference type="NCBI Taxonomy" id="39272"/>
    <lineage>
        <taxon>Eukaryota</taxon>
        <taxon>Metazoa</taxon>
        <taxon>Ecdysozoa</taxon>
        <taxon>Arthropoda</taxon>
        <taxon>Hexapoda</taxon>
        <taxon>Collembola</taxon>
        <taxon>Symphypleona</taxon>
        <taxon>Sminthuridae</taxon>
        <taxon>Allacma</taxon>
    </lineage>
</organism>
<comment type="caution">
    <text evidence="1">The sequence shown here is derived from an EMBL/GenBank/DDBJ whole genome shotgun (WGS) entry which is preliminary data.</text>
</comment>
<dbReference type="Proteomes" id="UP000708208">
    <property type="component" value="Unassembled WGS sequence"/>
</dbReference>
<dbReference type="EMBL" id="CAJVCH010040039">
    <property type="protein sequence ID" value="CAG7716632.1"/>
    <property type="molecule type" value="Genomic_DNA"/>
</dbReference>
<dbReference type="AlphaFoldDB" id="A0A8J2JD72"/>
<proteinExistence type="predicted"/>
<feature type="non-terminal residue" evidence="1">
    <location>
        <position position="1"/>
    </location>
</feature>
<protein>
    <submittedName>
        <fullName evidence="1">Uncharacterized protein</fullName>
    </submittedName>
</protein>
<evidence type="ECO:0000313" key="1">
    <source>
        <dbReference type="EMBL" id="CAG7716632.1"/>
    </source>
</evidence>
<sequence>MILSALKISADRRKSKLPSPDEELSSALVTLEDAVQ</sequence>
<keyword evidence="2" id="KW-1185">Reference proteome</keyword>
<evidence type="ECO:0000313" key="2">
    <source>
        <dbReference type="Proteomes" id="UP000708208"/>
    </source>
</evidence>
<name>A0A8J2JD72_9HEXA</name>